<dbReference type="InterPro" id="IPR023393">
    <property type="entry name" value="START-like_dom_sf"/>
</dbReference>
<sequence length="167" mass="19522">MIYKILIYIATFLVLLVLAIYGIGASLPIEHSVFMERIYKVPPENVYSLIHDFKQYPSWRQNVKKVEEISSTSWKEMDAHDDVITFSFIQDHKNTFLESKIMDEDKPFGGSWIYELSLVPEGTKLKITENGKVYSPIFRFLSKFVLGHSAMIKEYLDFIDQKIQKTK</sequence>
<keyword evidence="2" id="KW-0812">Transmembrane</keyword>
<keyword evidence="2" id="KW-0472">Membrane</keyword>
<dbReference type="NCBIfam" id="NF047583">
    <property type="entry name" value="LIC10604_fam"/>
    <property type="match status" value="1"/>
</dbReference>
<dbReference type="InterPro" id="IPR005031">
    <property type="entry name" value="COQ10_START"/>
</dbReference>
<dbReference type="Gene3D" id="3.30.530.20">
    <property type="match status" value="1"/>
</dbReference>
<dbReference type="EMBL" id="AHNR02000026">
    <property type="protein sequence ID" value="EKR56004.1"/>
    <property type="molecule type" value="Genomic_DNA"/>
</dbReference>
<accession>A0A0E2DK57</accession>
<feature type="transmembrane region" description="Helical" evidence="2">
    <location>
        <begin position="6"/>
        <end position="27"/>
    </location>
</feature>
<dbReference type="RefSeq" id="WP_000639453.1">
    <property type="nucleotide sequence ID" value="NZ_AHNR02000026.1"/>
</dbReference>
<evidence type="ECO:0000313" key="4">
    <source>
        <dbReference type="EMBL" id="EKR56004.1"/>
    </source>
</evidence>
<evidence type="ECO:0000256" key="1">
    <source>
        <dbReference type="ARBA" id="ARBA00008918"/>
    </source>
</evidence>
<protein>
    <submittedName>
        <fullName evidence="4">Polyketide cyclase/dehydrase and lipid transport</fullName>
    </submittedName>
</protein>
<evidence type="ECO:0000256" key="2">
    <source>
        <dbReference type="SAM" id="Phobius"/>
    </source>
</evidence>
<gene>
    <name evidence="4" type="ORF">LEP1GSC105_3693</name>
</gene>
<name>A0A0E2DK57_LEPIR</name>
<feature type="domain" description="Coenzyme Q-binding protein COQ10 START" evidence="3">
    <location>
        <begin position="41"/>
        <end position="146"/>
    </location>
</feature>
<dbReference type="Pfam" id="PF03364">
    <property type="entry name" value="Polyketide_cyc"/>
    <property type="match status" value="1"/>
</dbReference>
<dbReference type="AlphaFoldDB" id="A0A0E2DK57"/>
<dbReference type="Proteomes" id="UP000001340">
    <property type="component" value="Unassembled WGS sequence"/>
</dbReference>
<proteinExistence type="inferred from homology"/>
<keyword evidence="2" id="KW-1133">Transmembrane helix</keyword>
<evidence type="ECO:0000313" key="5">
    <source>
        <dbReference type="Proteomes" id="UP000001340"/>
    </source>
</evidence>
<evidence type="ECO:0000259" key="3">
    <source>
        <dbReference type="Pfam" id="PF03364"/>
    </source>
</evidence>
<comment type="similarity">
    <text evidence="1">Belongs to the ribosome association toxin RatA family.</text>
</comment>
<comment type="caution">
    <text evidence="4">The sequence shown here is derived from an EMBL/GenBank/DDBJ whole genome shotgun (WGS) entry which is preliminary data.</text>
</comment>
<organism evidence="4 5">
    <name type="scientific">Leptospira interrogans str. UI 12758</name>
    <dbReference type="NCBI Taxonomy" id="1049938"/>
    <lineage>
        <taxon>Bacteria</taxon>
        <taxon>Pseudomonadati</taxon>
        <taxon>Spirochaetota</taxon>
        <taxon>Spirochaetia</taxon>
        <taxon>Leptospirales</taxon>
        <taxon>Leptospiraceae</taxon>
        <taxon>Leptospira</taxon>
    </lineage>
</organism>
<dbReference type="SUPFAM" id="SSF55961">
    <property type="entry name" value="Bet v1-like"/>
    <property type="match status" value="1"/>
</dbReference>
<reference evidence="4 5" key="1">
    <citation type="submission" date="2012-10" db="EMBL/GenBank/DDBJ databases">
        <authorList>
            <person name="Harkins D.M."/>
            <person name="Durkin A.S."/>
            <person name="Brinkac L.M."/>
            <person name="Haft D.H."/>
            <person name="Selengut J.D."/>
            <person name="Sanka R."/>
            <person name="DePew J."/>
            <person name="Purushe J."/>
            <person name="Chanthongthip A."/>
            <person name="Lattana O."/>
            <person name="Phetsouvanh R."/>
            <person name="Newton P.N."/>
            <person name="Vinetz J.M."/>
            <person name="Sutton G.G."/>
            <person name="Nierman W.C."/>
            <person name="Fouts D.E."/>
        </authorList>
    </citation>
    <scope>NUCLEOTIDE SEQUENCE [LARGE SCALE GENOMIC DNA]</scope>
    <source>
        <strain evidence="4 5">UI 12758</strain>
    </source>
</reference>